<dbReference type="GO" id="GO:0003677">
    <property type="term" value="F:DNA binding"/>
    <property type="evidence" value="ECO:0007669"/>
    <property type="project" value="UniProtKB-KW"/>
</dbReference>
<feature type="compositionally biased region" description="Basic and acidic residues" evidence="1">
    <location>
        <begin position="1"/>
        <end position="12"/>
    </location>
</feature>
<organism evidence="2 3">
    <name type="scientific">Streptosporangium sandarakinum</name>
    <dbReference type="NCBI Taxonomy" id="1260955"/>
    <lineage>
        <taxon>Bacteria</taxon>
        <taxon>Bacillati</taxon>
        <taxon>Actinomycetota</taxon>
        <taxon>Actinomycetes</taxon>
        <taxon>Streptosporangiales</taxon>
        <taxon>Streptosporangiaceae</taxon>
        <taxon>Streptosporangium</taxon>
    </lineage>
</organism>
<comment type="caution">
    <text evidence="2">The sequence shown here is derived from an EMBL/GenBank/DDBJ whole genome shotgun (WGS) entry which is preliminary data.</text>
</comment>
<keyword evidence="3" id="KW-1185">Reference proteome</keyword>
<dbReference type="InterPro" id="IPR004401">
    <property type="entry name" value="YbaB/EbfC"/>
</dbReference>
<dbReference type="InterPro" id="IPR036894">
    <property type="entry name" value="YbaB-like_sf"/>
</dbReference>
<proteinExistence type="predicted"/>
<accession>A0A852V4F6</accession>
<evidence type="ECO:0000256" key="1">
    <source>
        <dbReference type="SAM" id="MobiDB-lite"/>
    </source>
</evidence>
<gene>
    <name evidence="2" type="ORF">HDA43_005157</name>
</gene>
<dbReference type="Gene3D" id="3.30.1310.10">
    <property type="entry name" value="Nucleoid-associated protein YbaB-like domain"/>
    <property type="match status" value="1"/>
</dbReference>
<sequence length="139" mass="15168">MSSTHEDGRRFGDMLSESVRALGETDGAQDSEREALRGCGQAADGQVRVLVGPDGRLREVNLNPRVMRMASEDLAREILTAVNAAVDDLRTDVHGLDPATVPVPTALARSLEGVHDDVMRRMDEFAAGIESTVRRLEER</sequence>
<name>A0A852V4F6_9ACTN</name>
<dbReference type="AlphaFoldDB" id="A0A852V4F6"/>
<evidence type="ECO:0000313" key="2">
    <source>
        <dbReference type="EMBL" id="NYF42956.1"/>
    </source>
</evidence>
<dbReference type="SUPFAM" id="SSF82607">
    <property type="entry name" value="YbaB-like"/>
    <property type="match status" value="1"/>
</dbReference>
<feature type="region of interest" description="Disordered" evidence="1">
    <location>
        <begin position="1"/>
        <end position="39"/>
    </location>
</feature>
<dbReference type="Proteomes" id="UP000576393">
    <property type="component" value="Unassembled WGS sequence"/>
</dbReference>
<protein>
    <submittedName>
        <fullName evidence="2">DNA-binding protein YbaB</fullName>
    </submittedName>
</protein>
<reference evidence="2 3" key="1">
    <citation type="submission" date="2020-07" db="EMBL/GenBank/DDBJ databases">
        <title>Sequencing the genomes of 1000 actinobacteria strains.</title>
        <authorList>
            <person name="Klenk H.-P."/>
        </authorList>
    </citation>
    <scope>NUCLEOTIDE SEQUENCE [LARGE SCALE GENOMIC DNA]</scope>
    <source>
        <strain evidence="2 3">DSM 45763</strain>
    </source>
</reference>
<dbReference type="EMBL" id="JACCCO010000002">
    <property type="protein sequence ID" value="NYF42956.1"/>
    <property type="molecule type" value="Genomic_DNA"/>
</dbReference>
<dbReference type="Pfam" id="PF02575">
    <property type="entry name" value="YbaB_DNA_bd"/>
    <property type="match status" value="1"/>
</dbReference>
<evidence type="ECO:0000313" key="3">
    <source>
        <dbReference type="Proteomes" id="UP000576393"/>
    </source>
</evidence>
<keyword evidence="2" id="KW-0238">DNA-binding</keyword>
<dbReference type="RefSeq" id="WP_179825844.1">
    <property type="nucleotide sequence ID" value="NZ_JACCCO010000002.1"/>
</dbReference>